<dbReference type="SUPFAM" id="SSF51045">
    <property type="entry name" value="WW domain"/>
    <property type="match status" value="1"/>
</dbReference>
<dbReference type="STRING" id="106549.A0A540LCL7"/>
<dbReference type="Proteomes" id="UP000315295">
    <property type="component" value="Unassembled WGS sequence"/>
</dbReference>
<organism evidence="2 3">
    <name type="scientific">Malus baccata</name>
    <name type="common">Siberian crab apple</name>
    <name type="synonym">Pyrus baccata</name>
    <dbReference type="NCBI Taxonomy" id="106549"/>
    <lineage>
        <taxon>Eukaryota</taxon>
        <taxon>Viridiplantae</taxon>
        <taxon>Streptophyta</taxon>
        <taxon>Embryophyta</taxon>
        <taxon>Tracheophyta</taxon>
        <taxon>Spermatophyta</taxon>
        <taxon>Magnoliopsida</taxon>
        <taxon>eudicotyledons</taxon>
        <taxon>Gunneridae</taxon>
        <taxon>Pentapetalae</taxon>
        <taxon>rosids</taxon>
        <taxon>fabids</taxon>
        <taxon>Rosales</taxon>
        <taxon>Rosaceae</taxon>
        <taxon>Amygdaloideae</taxon>
        <taxon>Maleae</taxon>
        <taxon>Malus</taxon>
    </lineage>
</organism>
<feature type="domain" description="WW" evidence="1">
    <location>
        <begin position="24"/>
        <end position="58"/>
    </location>
</feature>
<accession>A0A540LCL7</accession>
<dbReference type="PROSITE" id="PS50020">
    <property type="entry name" value="WW_DOMAIN_2"/>
    <property type="match status" value="1"/>
</dbReference>
<evidence type="ECO:0000313" key="2">
    <source>
        <dbReference type="EMBL" id="TQD84099.1"/>
    </source>
</evidence>
<dbReference type="InterPro" id="IPR036020">
    <property type="entry name" value="WW_dom_sf"/>
</dbReference>
<dbReference type="InterPro" id="IPR001202">
    <property type="entry name" value="WW_dom"/>
</dbReference>
<dbReference type="CDD" id="cd00201">
    <property type="entry name" value="WW"/>
    <property type="match status" value="1"/>
</dbReference>
<name>A0A540LCL7_MALBA</name>
<evidence type="ECO:0000259" key="1">
    <source>
        <dbReference type="PROSITE" id="PS50020"/>
    </source>
</evidence>
<dbReference type="Gene3D" id="2.20.70.10">
    <property type="match status" value="1"/>
</dbReference>
<dbReference type="SMART" id="SM00456">
    <property type="entry name" value="WW"/>
    <property type="match status" value="1"/>
</dbReference>
<comment type="caution">
    <text evidence="2">The sequence shown here is derived from an EMBL/GenBank/DDBJ whole genome shotgun (WGS) entry which is preliminary data.</text>
</comment>
<evidence type="ECO:0000313" key="3">
    <source>
        <dbReference type="Proteomes" id="UP000315295"/>
    </source>
</evidence>
<dbReference type="PROSITE" id="PS01159">
    <property type="entry name" value="WW_DOMAIN_1"/>
    <property type="match status" value="1"/>
</dbReference>
<gene>
    <name evidence="2" type="ORF">C1H46_030339</name>
</gene>
<reference evidence="2 3" key="1">
    <citation type="journal article" date="2019" name="G3 (Bethesda)">
        <title>Sequencing of a Wild Apple (Malus baccata) Genome Unravels the Differences Between Cultivated and Wild Apple Species Regarding Disease Resistance and Cold Tolerance.</title>
        <authorList>
            <person name="Chen X."/>
        </authorList>
    </citation>
    <scope>NUCLEOTIDE SEQUENCE [LARGE SCALE GENOMIC DNA]</scope>
    <source>
        <strain evidence="3">cv. Shandingzi</strain>
        <tissue evidence="2">Leaves</tissue>
    </source>
</reference>
<keyword evidence="3" id="KW-1185">Reference proteome</keyword>
<dbReference type="EMBL" id="VIEB01000652">
    <property type="protein sequence ID" value="TQD84099.1"/>
    <property type="molecule type" value="Genomic_DNA"/>
</dbReference>
<dbReference type="Pfam" id="PF00397">
    <property type="entry name" value="WW"/>
    <property type="match status" value="1"/>
</dbReference>
<proteinExistence type="predicted"/>
<protein>
    <recommendedName>
        <fullName evidence="1">WW domain-containing protein</fullName>
    </recommendedName>
</protein>
<sequence length="1344" mass="151133">MSDPINWYQSQRSTVDLWFASVDPTLPAPWRSVTDEPSGIVFYWNPETNVSQYEHPNPAPPPPPLPPDHYQFPWYTPTCPSSDCTYRPPDYPASYMPELPIAPSYTSPIFLPHPAPPSVVYSDSTDVPEIPHSYATNPNFHNPQIYPSSSYEQDSWVFDSENPHSSHHYPPPLPTHDPHFTHPHSIPATLTMTIPDSAFLGTTKSPPAIKVPTAVLTHVLHRERLGKHVTSGTDSVSSQRVCQDMLQTPTTEGEEGIESPLEGLDLTLELNPSRVIDSASSTPGSTVASSRLSLYSPPLTSSVTKAPCSFSAVSIPSFSPESGSLTTAPMGSLLTTPHLPSWIPSSAPRQLRNHRVPPLLSISPLLTVMATPSRTRASVTAEGSHTTNRSGHTSKQINRFLNTTSPVDINRKPKSGVLGYRQSKNSSHFSSSSVESSLCSYFCTAGLVHTVPVSPKVNVLQTAHPIYPLKEPDKARSCQLPILYSPLKKSRLHLEFIPHYMTFAMIVFNSYGSRRNILAHEVFDKRQKREIAQKVYPALSLHFPAWWFLKSLFLPRNVQRDIEISLLFQPTFLTGTFGWVSLCFVDSFVNMVGTAPKWTGNFFGREQGQGLHPGGSLCRPILRLLCMDQPNLAYFQQLDWLHLHFRLGNTSVGQRVLRFEKIFAEKGELMELAQHAHQNGLSLSSMDLQNNGIRQSFTFIRFTNLQLILAVFSALQFFGYIQHTKISVHISLFDILLGEICRHMGILNALGFPLDSKDWEIHFYNLDPIDRLQHTALQASRFTTRSSMVCSTISSNILTIMPNVCLLVSDCYTSVTRTIIRLLEKFANLKWPTDGYFRQEAEVFAVLLRGHIPDPFQIMAESLSLNFQKLISMVLSLAVGTEQIGCSFFSPHLVEIENFYWMIILPKLQSTYATEHPTLMNNELKIFIALWNATLETTILQFCLTLPQFSSAESAVVHSIAINDLDQSQKSKHNIPLEQFGARKASLGLAYFNFHHNGITALLQFNLAISFLSSYFLYVHRGHILLWSLSASYKLYMPWMFKAAMSYSGTWCFELIIKLVRSVGIQLDHTIYNHAILGLWTTKSLEQTCTVLYRVLSHFGNVHDIKSWANLFADHSFMVKELLHLAELMQYCVDDANLSDASLLTPRMQLYYWINTKFDDTYLQNVSRYTLKIILGLCSVALSASGSLRPQFFGCITFLDFWKLECLWNARRFGNLAFSPRVYAGTYSATEVKFAQIELVLLCFLYPLPAMVFGLSAFVKPHERLNTILQYVCFIAVALLQRSCMIEVQLGRLGSKFCLGSQFSCGLFGDSHCTGLGGICHDTFLGPKVWENKQCKPLHANLTA</sequence>